<evidence type="ECO:0000313" key="6">
    <source>
        <dbReference type="EMBL" id="RAK67373.1"/>
    </source>
</evidence>
<gene>
    <name evidence="6" type="ORF">DJ019_05465</name>
</gene>
<dbReference type="RefSeq" id="WP_111274984.1">
    <property type="nucleotide sequence ID" value="NZ_QFYS01000002.1"/>
</dbReference>
<dbReference type="SUPFAM" id="SSF46689">
    <property type="entry name" value="Homeodomain-like"/>
    <property type="match status" value="1"/>
</dbReference>
<keyword evidence="2 4" id="KW-0238">DNA-binding</keyword>
<accession>A0A328BJP7</accession>
<dbReference type="Gene3D" id="1.10.357.10">
    <property type="entry name" value="Tetracycline Repressor, domain 2"/>
    <property type="match status" value="1"/>
</dbReference>
<dbReference type="InterPro" id="IPR036271">
    <property type="entry name" value="Tet_transcr_reg_TetR-rel_C_sf"/>
</dbReference>
<evidence type="ECO:0000256" key="2">
    <source>
        <dbReference type="ARBA" id="ARBA00023125"/>
    </source>
</evidence>
<dbReference type="Proteomes" id="UP000249524">
    <property type="component" value="Unassembled WGS sequence"/>
</dbReference>
<protein>
    <submittedName>
        <fullName evidence="6">TetR family transcriptional regulator</fullName>
    </submittedName>
</protein>
<dbReference type="PROSITE" id="PS50977">
    <property type="entry name" value="HTH_TETR_2"/>
    <property type="match status" value="1"/>
</dbReference>
<name>A0A328BJP7_9CAUL</name>
<dbReference type="GO" id="GO:0003677">
    <property type="term" value="F:DNA binding"/>
    <property type="evidence" value="ECO:0007669"/>
    <property type="project" value="UniProtKB-UniRule"/>
</dbReference>
<dbReference type="OrthoDB" id="9787680at2"/>
<comment type="caution">
    <text evidence="6">The sequence shown here is derived from an EMBL/GenBank/DDBJ whole genome shotgun (WGS) entry which is preliminary data.</text>
</comment>
<proteinExistence type="predicted"/>
<dbReference type="PANTHER" id="PTHR47506:SF1">
    <property type="entry name" value="HTH-TYPE TRANSCRIPTIONAL REGULATOR YJDC"/>
    <property type="match status" value="1"/>
</dbReference>
<evidence type="ECO:0000313" key="7">
    <source>
        <dbReference type="Proteomes" id="UP000249524"/>
    </source>
</evidence>
<evidence type="ECO:0000259" key="5">
    <source>
        <dbReference type="PROSITE" id="PS50977"/>
    </source>
</evidence>
<dbReference type="InterPro" id="IPR009057">
    <property type="entry name" value="Homeodomain-like_sf"/>
</dbReference>
<dbReference type="Pfam" id="PF00440">
    <property type="entry name" value="TetR_N"/>
    <property type="match status" value="1"/>
</dbReference>
<dbReference type="EMBL" id="QFYS01000002">
    <property type="protein sequence ID" value="RAK67373.1"/>
    <property type="molecule type" value="Genomic_DNA"/>
</dbReference>
<evidence type="ECO:0000256" key="1">
    <source>
        <dbReference type="ARBA" id="ARBA00023015"/>
    </source>
</evidence>
<feature type="DNA-binding region" description="H-T-H motif" evidence="4">
    <location>
        <begin position="32"/>
        <end position="51"/>
    </location>
</feature>
<keyword evidence="3" id="KW-0804">Transcription</keyword>
<keyword evidence="1" id="KW-0805">Transcription regulation</keyword>
<reference evidence="6 7" key="1">
    <citation type="submission" date="2018-05" db="EMBL/GenBank/DDBJ databases">
        <authorList>
            <person name="Lanie J.A."/>
            <person name="Ng W.-L."/>
            <person name="Kazmierczak K.M."/>
            <person name="Andrzejewski T.M."/>
            <person name="Davidsen T.M."/>
            <person name="Wayne K.J."/>
            <person name="Tettelin H."/>
            <person name="Glass J.I."/>
            <person name="Rusch D."/>
            <person name="Podicherti R."/>
            <person name="Tsui H.-C.T."/>
            <person name="Winkler M.E."/>
        </authorList>
    </citation>
    <scope>NUCLEOTIDE SEQUENCE [LARGE SCALE GENOMIC DNA]</scope>
    <source>
        <strain evidence="6 7">BUT-10</strain>
    </source>
</reference>
<dbReference type="SUPFAM" id="SSF48498">
    <property type="entry name" value="Tetracyclin repressor-like, C-terminal domain"/>
    <property type="match status" value="1"/>
</dbReference>
<keyword evidence="7" id="KW-1185">Reference proteome</keyword>
<dbReference type="PANTHER" id="PTHR47506">
    <property type="entry name" value="TRANSCRIPTIONAL REGULATORY PROTEIN"/>
    <property type="match status" value="1"/>
</dbReference>
<dbReference type="AlphaFoldDB" id="A0A328BJP7"/>
<dbReference type="PRINTS" id="PR00455">
    <property type="entry name" value="HTHTETR"/>
</dbReference>
<evidence type="ECO:0000256" key="3">
    <source>
        <dbReference type="ARBA" id="ARBA00023163"/>
    </source>
</evidence>
<sequence length="200" mass="21313">MSPPAKVAPKAAERILATAAELFYREGTRAVGVDEIVSRAGTTKPSLYRAFGSKDQLIAAYLTVEAEGFRARFDAAVDAHPGDPRAQILAVFDALGAQVAEPGRRGCALTNAAVEYPAAEHPGRLVTVEHKLQLRERLRAMTKAMDARKPKKLADALLLLIEGVYVSSQIFGPDGPAGAARMAAEALIEAHTREAPKETA</sequence>
<evidence type="ECO:0000256" key="4">
    <source>
        <dbReference type="PROSITE-ProRule" id="PRU00335"/>
    </source>
</evidence>
<organism evidence="6 7">
    <name type="scientific">Phenylobacterium kunshanense</name>
    <dbReference type="NCBI Taxonomy" id="1445034"/>
    <lineage>
        <taxon>Bacteria</taxon>
        <taxon>Pseudomonadati</taxon>
        <taxon>Pseudomonadota</taxon>
        <taxon>Alphaproteobacteria</taxon>
        <taxon>Caulobacterales</taxon>
        <taxon>Caulobacteraceae</taxon>
        <taxon>Phenylobacterium</taxon>
    </lineage>
</organism>
<feature type="domain" description="HTH tetR-type" evidence="5">
    <location>
        <begin position="9"/>
        <end position="69"/>
    </location>
</feature>
<dbReference type="InterPro" id="IPR001647">
    <property type="entry name" value="HTH_TetR"/>
</dbReference>